<proteinExistence type="predicted"/>
<organism evidence="1 2">
    <name type="scientific">Mycobacterium saskatchewanense</name>
    <dbReference type="NCBI Taxonomy" id="220927"/>
    <lineage>
        <taxon>Bacteria</taxon>
        <taxon>Bacillati</taxon>
        <taxon>Actinomycetota</taxon>
        <taxon>Actinomycetes</taxon>
        <taxon>Mycobacteriales</taxon>
        <taxon>Mycobacteriaceae</taxon>
        <taxon>Mycobacterium</taxon>
        <taxon>Mycobacterium simiae complex</taxon>
    </lineage>
</organism>
<evidence type="ECO:0008006" key="3">
    <source>
        <dbReference type="Google" id="ProtNLM"/>
    </source>
</evidence>
<comment type="caution">
    <text evidence="1">The sequence shown here is derived from an EMBL/GenBank/DDBJ whole genome shotgun (WGS) entry which is preliminary data.</text>
</comment>
<dbReference type="Proteomes" id="UP000193387">
    <property type="component" value="Unassembled WGS sequence"/>
</dbReference>
<keyword evidence="2" id="KW-1185">Reference proteome</keyword>
<name>A0AAJ3NNC4_9MYCO</name>
<reference evidence="1 2" key="1">
    <citation type="submission" date="2016-01" db="EMBL/GenBank/DDBJ databases">
        <title>The new phylogeny of the genus Mycobacterium.</title>
        <authorList>
            <person name="Tarcisio F."/>
            <person name="Conor M."/>
            <person name="Antonella G."/>
            <person name="Elisabetta G."/>
            <person name="Giulia F.S."/>
            <person name="Sara T."/>
            <person name="Anna F."/>
            <person name="Clotilde B."/>
            <person name="Roberto B."/>
            <person name="Veronica D.S."/>
            <person name="Fabio R."/>
            <person name="Monica P."/>
            <person name="Olivier J."/>
            <person name="Enrico T."/>
            <person name="Nicola S."/>
        </authorList>
    </citation>
    <scope>NUCLEOTIDE SEQUENCE [LARGE SCALE GENOMIC DNA]</scope>
    <source>
        <strain evidence="1 2">DSM 44616</strain>
    </source>
</reference>
<dbReference type="SUPFAM" id="SSF52980">
    <property type="entry name" value="Restriction endonuclease-like"/>
    <property type="match status" value="1"/>
</dbReference>
<evidence type="ECO:0000313" key="1">
    <source>
        <dbReference type="EMBL" id="ORW68073.1"/>
    </source>
</evidence>
<dbReference type="InterPro" id="IPR011335">
    <property type="entry name" value="Restrct_endonuc-II-like"/>
</dbReference>
<dbReference type="AlphaFoldDB" id="A0AAJ3NNC4"/>
<protein>
    <recommendedName>
        <fullName evidence="3">DUF559 domain-containing protein</fullName>
    </recommendedName>
</protein>
<dbReference type="Gene3D" id="3.40.960.10">
    <property type="entry name" value="VSR Endonuclease"/>
    <property type="match status" value="1"/>
</dbReference>
<gene>
    <name evidence="1" type="ORF">AWC23_21835</name>
</gene>
<accession>A0AAJ3NNC4</accession>
<dbReference type="RefSeq" id="WP_085257595.1">
    <property type="nucleotide sequence ID" value="NZ_AP022573.1"/>
</dbReference>
<evidence type="ECO:0000313" key="2">
    <source>
        <dbReference type="Proteomes" id="UP000193387"/>
    </source>
</evidence>
<sequence length="285" mass="31999">MGDVFKGSEAVRQGRLTPYRLRTEFRAVLPDVYLPSHAAPSLRARSTAAWLWSGRRGVLAGLAAAALHGSCWVDDDEPVELIWRNQHAPVGVLTRNLRVGPDEVTRVSGLPVTTLVRTAYDLARRAPIGEAVARLDALMRATPFRVDDVLWLAERYPGARGLRRLRAALPLVDPGAASPRETWLRLLLVDAGLPAPATQIPINEGWRTVGVLDMGWERYGVAAEYDGDHHRTSRRQYARDQWRSRKLEELGWIVIRVIAEDRPEDVVRRVRAALIHRGCPELREI</sequence>
<dbReference type="EMBL" id="LQPR01000055">
    <property type="protein sequence ID" value="ORW68073.1"/>
    <property type="molecule type" value="Genomic_DNA"/>
</dbReference>